<keyword evidence="2" id="KW-1185">Reference proteome</keyword>
<gene>
    <name evidence="1" type="ORF">RH857_02345</name>
</gene>
<evidence type="ECO:0008006" key="3">
    <source>
        <dbReference type="Google" id="ProtNLM"/>
    </source>
</evidence>
<sequence length="328" mass="36488">MPRLRPLPQALQGRLFTRAQAVALGVADARPKAPDVVRLARATYQHVPAAQPGTVRRGDALPVMSLSLGADANIGAPDWDLLRVLCRRSTAVWVSHVTAAWLYGLQLPHRLSQPLIDLTALHHCFGTDSRVRLHRVKSMPALHGIRGIPVSTPGQLFVDTARYLSLRELVCLGDQLVREPYPQWEHRTEPHITLPALHADVTAQRGRRGIGRARMALERVRVGSDSPPENLMRLALIDAGLPEPHLHILLNPADRFSPTGDAGYPGSKLVIQYDGEGHFNAEQQARDQRRNAAFESAGWRVVLANRVDLNQKFQPMIRRIKEHLSRST</sequence>
<dbReference type="EMBL" id="JAVKGT010000004">
    <property type="protein sequence ID" value="MDR5710984.1"/>
    <property type="molecule type" value="Genomic_DNA"/>
</dbReference>
<organism evidence="1 2">
    <name type="scientific">Nesterenkonia flava</name>
    <dbReference type="NCBI Taxonomy" id="469799"/>
    <lineage>
        <taxon>Bacteria</taxon>
        <taxon>Bacillati</taxon>
        <taxon>Actinomycetota</taxon>
        <taxon>Actinomycetes</taxon>
        <taxon>Micrococcales</taxon>
        <taxon>Micrococcaceae</taxon>
        <taxon>Nesterenkonia</taxon>
    </lineage>
</organism>
<dbReference type="Gene3D" id="3.40.960.10">
    <property type="entry name" value="VSR Endonuclease"/>
    <property type="match status" value="1"/>
</dbReference>
<dbReference type="RefSeq" id="WP_310536372.1">
    <property type="nucleotide sequence ID" value="NZ_BAAAOC010000093.1"/>
</dbReference>
<dbReference type="InterPro" id="IPR011335">
    <property type="entry name" value="Restrct_endonuc-II-like"/>
</dbReference>
<reference evidence="2" key="1">
    <citation type="submission" date="2023-07" db="EMBL/GenBank/DDBJ databases">
        <title>Description of three actinobacteria isolated from air of manufacturing shop in a pharmaceutical factory.</title>
        <authorList>
            <person name="Zhang D.-F."/>
        </authorList>
    </citation>
    <scope>NUCLEOTIDE SEQUENCE [LARGE SCALE GENOMIC DNA]</scope>
    <source>
        <strain evidence="2">CCTCC AB 207010</strain>
    </source>
</reference>
<dbReference type="Proteomes" id="UP001260872">
    <property type="component" value="Unassembled WGS sequence"/>
</dbReference>
<evidence type="ECO:0000313" key="1">
    <source>
        <dbReference type="EMBL" id="MDR5710984.1"/>
    </source>
</evidence>
<comment type="caution">
    <text evidence="1">The sequence shown here is derived from an EMBL/GenBank/DDBJ whole genome shotgun (WGS) entry which is preliminary data.</text>
</comment>
<proteinExistence type="predicted"/>
<protein>
    <recommendedName>
        <fullName evidence="3">DUF559 domain-containing protein</fullName>
    </recommendedName>
</protein>
<dbReference type="SUPFAM" id="SSF52980">
    <property type="entry name" value="Restriction endonuclease-like"/>
    <property type="match status" value="1"/>
</dbReference>
<name>A0ABU1FQR9_9MICC</name>
<accession>A0ABU1FQR9</accession>
<evidence type="ECO:0000313" key="2">
    <source>
        <dbReference type="Proteomes" id="UP001260872"/>
    </source>
</evidence>